<evidence type="ECO:0000313" key="1">
    <source>
        <dbReference type="EMBL" id="KOF71076.1"/>
    </source>
</evidence>
<proteinExistence type="predicted"/>
<reference evidence="1" key="1">
    <citation type="submission" date="2015-07" db="EMBL/GenBank/DDBJ databases">
        <title>MeaNS - Measles Nucleotide Surveillance Program.</title>
        <authorList>
            <person name="Tran T."/>
            <person name="Druce J."/>
        </authorList>
    </citation>
    <scope>NUCLEOTIDE SEQUENCE</scope>
    <source>
        <strain evidence="1">UCB-OBI-ISO-001</strain>
        <tissue evidence="1">Gonad</tissue>
    </source>
</reference>
<organism evidence="1">
    <name type="scientific">Octopus bimaculoides</name>
    <name type="common">California two-spotted octopus</name>
    <dbReference type="NCBI Taxonomy" id="37653"/>
    <lineage>
        <taxon>Eukaryota</taxon>
        <taxon>Metazoa</taxon>
        <taxon>Spiralia</taxon>
        <taxon>Lophotrochozoa</taxon>
        <taxon>Mollusca</taxon>
        <taxon>Cephalopoda</taxon>
        <taxon>Coleoidea</taxon>
        <taxon>Octopodiformes</taxon>
        <taxon>Octopoda</taxon>
        <taxon>Incirrata</taxon>
        <taxon>Octopodidae</taxon>
        <taxon>Octopus</taxon>
    </lineage>
</organism>
<dbReference type="EMBL" id="KQ424391">
    <property type="protein sequence ID" value="KOF71076.1"/>
    <property type="molecule type" value="Genomic_DNA"/>
</dbReference>
<gene>
    <name evidence="1" type="ORF">OCBIM_22001716mg</name>
</gene>
<protein>
    <submittedName>
        <fullName evidence="1">Uncharacterized protein</fullName>
    </submittedName>
</protein>
<name>A0A0L8G231_OCTBM</name>
<accession>A0A0L8G231</accession>
<dbReference type="AlphaFoldDB" id="A0A0L8G231"/>
<sequence>MCFKVVAKILKAERHHAVNLCVKNNKIVKYYGSNLKDSHEICSSVGPVNEL</sequence>